<evidence type="ECO:0000256" key="3">
    <source>
        <dbReference type="ARBA" id="ARBA00022896"/>
    </source>
</evidence>
<dbReference type="PANTHER" id="PTHR41536:SF1">
    <property type="entry name" value="PKHD-TYPE HYDROXYLASE YBIX"/>
    <property type="match status" value="1"/>
</dbReference>
<feature type="binding site" evidence="7">
    <location>
        <position position="98"/>
    </location>
    <ligand>
        <name>Fe cation</name>
        <dbReference type="ChEBI" id="CHEBI:24875"/>
    </ligand>
</feature>
<keyword evidence="10" id="KW-1185">Reference proteome</keyword>
<dbReference type="InterPro" id="IPR023550">
    <property type="entry name" value="PKHD_hydroxylase"/>
</dbReference>
<dbReference type="Pfam" id="PF13640">
    <property type="entry name" value="2OG-FeII_Oxy_3"/>
    <property type="match status" value="1"/>
</dbReference>
<keyword evidence="2 7" id="KW-0479">Metal-binding</keyword>
<dbReference type="PROSITE" id="PS51471">
    <property type="entry name" value="FE2OG_OXY"/>
    <property type="match status" value="1"/>
</dbReference>
<evidence type="ECO:0000256" key="4">
    <source>
        <dbReference type="ARBA" id="ARBA00022964"/>
    </source>
</evidence>
<evidence type="ECO:0000256" key="7">
    <source>
        <dbReference type="HAMAP-Rule" id="MF_00657"/>
    </source>
</evidence>
<dbReference type="InterPro" id="IPR006620">
    <property type="entry name" value="Pro_4_hyd_alph"/>
</dbReference>
<organism evidence="9 10">
    <name type="scientific">Marinomonas fungiae</name>
    <dbReference type="NCBI Taxonomy" id="1137284"/>
    <lineage>
        <taxon>Bacteria</taxon>
        <taxon>Pseudomonadati</taxon>
        <taxon>Pseudomonadota</taxon>
        <taxon>Gammaproteobacteria</taxon>
        <taxon>Oceanospirillales</taxon>
        <taxon>Oceanospirillaceae</taxon>
        <taxon>Marinomonas</taxon>
    </lineage>
</organism>
<keyword evidence="4 7" id="KW-0223">Dioxygenase</keyword>
<dbReference type="STRING" id="1137284.GCA_001418205_03479"/>
<dbReference type="Gene3D" id="2.60.120.620">
    <property type="entry name" value="q2cbj1_9rhob like domain"/>
    <property type="match status" value="1"/>
</dbReference>
<evidence type="ECO:0000313" key="10">
    <source>
        <dbReference type="Proteomes" id="UP000182769"/>
    </source>
</evidence>
<protein>
    <submittedName>
        <fullName evidence="9">Predicted 2-oxoglutarate-and Fe(II)-dependent dioxygenase YbiX</fullName>
    </submittedName>
</protein>
<dbReference type="Gene3D" id="4.10.860.20">
    <property type="entry name" value="Rabenosyn, Rab binding domain"/>
    <property type="match status" value="1"/>
</dbReference>
<evidence type="ECO:0000256" key="2">
    <source>
        <dbReference type="ARBA" id="ARBA00022723"/>
    </source>
</evidence>
<comment type="cofactor">
    <cofactor evidence="7">
        <name>Fe(2+)</name>
        <dbReference type="ChEBI" id="CHEBI:29033"/>
    </cofactor>
    <text evidence="7">Binds 1 Fe(2+) ion per subunit.</text>
</comment>
<dbReference type="NCBIfam" id="NF003975">
    <property type="entry name" value="PRK05467.1-4"/>
    <property type="match status" value="1"/>
</dbReference>
<evidence type="ECO:0000313" key="9">
    <source>
        <dbReference type="EMBL" id="CUB06254.1"/>
    </source>
</evidence>
<reference evidence="10" key="1">
    <citation type="submission" date="2015-08" db="EMBL/GenBank/DDBJ databases">
        <authorList>
            <person name="Varghese N."/>
        </authorList>
    </citation>
    <scope>NUCLEOTIDE SEQUENCE [LARGE SCALE GENOMIC DNA]</scope>
    <source>
        <strain evidence="10">JCM 18476</strain>
    </source>
</reference>
<dbReference type="NCBIfam" id="NF003974">
    <property type="entry name" value="PRK05467.1-3"/>
    <property type="match status" value="1"/>
</dbReference>
<dbReference type="HAMAP" id="MF_00657">
    <property type="entry name" value="Hydroxyl_YbiX"/>
    <property type="match status" value="1"/>
</dbReference>
<feature type="binding site" evidence="7">
    <location>
        <position position="159"/>
    </location>
    <ligand>
        <name>Fe cation</name>
        <dbReference type="ChEBI" id="CHEBI:24875"/>
    </ligand>
</feature>
<proteinExistence type="inferred from homology"/>
<dbReference type="SUPFAM" id="SSF51197">
    <property type="entry name" value="Clavaminate synthase-like"/>
    <property type="match status" value="1"/>
</dbReference>
<accession>A0A0K6IT65</accession>
<evidence type="ECO:0000256" key="1">
    <source>
        <dbReference type="ARBA" id="ARBA00001961"/>
    </source>
</evidence>
<dbReference type="Proteomes" id="UP000182769">
    <property type="component" value="Unassembled WGS sequence"/>
</dbReference>
<name>A0A0K6IT65_9GAMM</name>
<sequence>MVITIPGVLSAHELAQYQQHLSQAEWQDGAATAGAQAVGVKQNLQIDPNSKLAQQLGDHILQVLSEQPRFISAALPLKILPPMFNLYQDGGSYGWHVDNAIRFIPNTPKRLRTDLSATIFLNDPECYEGGELCIQDRYGEQKIKLNAGDMVLYPSTSLHQVSPVTKGQRLASFFWIESMIRDHELREVLFDLDQSIQRLTSERGATDVETMKLSAIYHRLIRLHADT</sequence>
<dbReference type="InterPro" id="IPR044862">
    <property type="entry name" value="Pro_4_hyd_alph_FE2OG_OXY"/>
</dbReference>
<dbReference type="EMBL" id="CYHG01000016">
    <property type="protein sequence ID" value="CUB06254.1"/>
    <property type="molecule type" value="Genomic_DNA"/>
</dbReference>
<feature type="domain" description="Fe2OG dioxygenase" evidence="8">
    <location>
        <begin position="78"/>
        <end position="178"/>
    </location>
</feature>
<evidence type="ECO:0000256" key="6">
    <source>
        <dbReference type="ARBA" id="ARBA00023004"/>
    </source>
</evidence>
<keyword evidence="5 7" id="KW-0560">Oxidoreductase</keyword>
<feature type="binding site" evidence="7">
    <location>
        <position position="96"/>
    </location>
    <ligand>
        <name>Fe cation</name>
        <dbReference type="ChEBI" id="CHEBI:24875"/>
    </ligand>
</feature>
<comment type="cofactor">
    <cofactor evidence="1 7">
        <name>L-ascorbate</name>
        <dbReference type="ChEBI" id="CHEBI:38290"/>
    </cofactor>
</comment>
<dbReference type="SMART" id="SM00702">
    <property type="entry name" value="P4Hc"/>
    <property type="match status" value="1"/>
</dbReference>
<dbReference type="RefSeq" id="WP_055464491.1">
    <property type="nucleotide sequence ID" value="NZ_CYHG01000016.1"/>
</dbReference>
<keyword evidence="6 7" id="KW-0408">Iron</keyword>
<dbReference type="AlphaFoldDB" id="A0A0K6IT65"/>
<dbReference type="InterPro" id="IPR005123">
    <property type="entry name" value="Oxoglu/Fe-dep_dioxygenase_dom"/>
</dbReference>
<feature type="binding site" evidence="7">
    <location>
        <position position="169"/>
    </location>
    <ligand>
        <name>2-oxoglutarate</name>
        <dbReference type="ChEBI" id="CHEBI:16810"/>
    </ligand>
</feature>
<keyword evidence="3 7" id="KW-0847">Vitamin C</keyword>
<dbReference type="PANTHER" id="PTHR41536">
    <property type="entry name" value="PKHD-TYPE HYDROXYLASE YBIX"/>
    <property type="match status" value="1"/>
</dbReference>
<dbReference type="GO" id="GO:0006974">
    <property type="term" value="P:DNA damage response"/>
    <property type="evidence" value="ECO:0007669"/>
    <property type="project" value="TreeGrafter"/>
</dbReference>
<dbReference type="OrthoDB" id="9812472at2"/>
<dbReference type="InterPro" id="IPR041097">
    <property type="entry name" value="PKHD_C"/>
</dbReference>
<evidence type="ECO:0000256" key="5">
    <source>
        <dbReference type="ARBA" id="ARBA00023002"/>
    </source>
</evidence>
<evidence type="ECO:0000259" key="8">
    <source>
        <dbReference type="PROSITE" id="PS51471"/>
    </source>
</evidence>
<dbReference type="Pfam" id="PF18331">
    <property type="entry name" value="PKHD_C"/>
    <property type="match status" value="1"/>
</dbReference>
<dbReference type="GO" id="GO:0005506">
    <property type="term" value="F:iron ion binding"/>
    <property type="evidence" value="ECO:0007669"/>
    <property type="project" value="UniProtKB-UniRule"/>
</dbReference>
<dbReference type="GO" id="GO:0031418">
    <property type="term" value="F:L-ascorbic acid binding"/>
    <property type="evidence" value="ECO:0007669"/>
    <property type="project" value="UniProtKB-KW"/>
</dbReference>
<dbReference type="GO" id="GO:0006879">
    <property type="term" value="P:intracellular iron ion homeostasis"/>
    <property type="evidence" value="ECO:0007669"/>
    <property type="project" value="TreeGrafter"/>
</dbReference>
<dbReference type="GO" id="GO:0016706">
    <property type="term" value="F:2-oxoglutarate-dependent dioxygenase activity"/>
    <property type="evidence" value="ECO:0007669"/>
    <property type="project" value="UniProtKB-UniRule"/>
</dbReference>
<gene>
    <name evidence="9" type="ORF">Ga0061065_11648</name>
</gene>